<organism evidence="2 3">
    <name type="scientific">Dovyalis caffra</name>
    <dbReference type="NCBI Taxonomy" id="77055"/>
    <lineage>
        <taxon>Eukaryota</taxon>
        <taxon>Viridiplantae</taxon>
        <taxon>Streptophyta</taxon>
        <taxon>Embryophyta</taxon>
        <taxon>Tracheophyta</taxon>
        <taxon>Spermatophyta</taxon>
        <taxon>Magnoliopsida</taxon>
        <taxon>eudicotyledons</taxon>
        <taxon>Gunneridae</taxon>
        <taxon>Pentapetalae</taxon>
        <taxon>rosids</taxon>
        <taxon>fabids</taxon>
        <taxon>Malpighiales</taxon>
        <taxon>Salicaceae</taxon>
        <taxon>Flacourtieae</taxon>
        <taxon>Dovyalis</taxon>
    </lineage>
</organism>
<proteinExistence type="predicted"/>
<feature type="non-terminal residue" evidence="2">
    <location>
        <position position="1"/>
    </location>
</feature>
<reference evidence="2 3" key="1">
    <citation type="submission" date="2024-01" db="EMBL/GenBank/DDBJ databases">
        <authorList>
            <person name="Waweru B."/>
        </authorList>
    </citation>
    <scope>NUCLEOTIDE SEQUENCE [LARGE SCALE GENOMIC DNA]</scope>
</reference>
<dbReference type="AlphaFoldDB" id="A0AAV1SFB3"/>
<evidence type="ECO:0000313" key="3">
    <source>
        <dbReference type="Proteomes" id="UP001314170"/>
    </source>
</evidence>
<dbReference type="EMBL" id="CAWUPB010001184">
    <property type="protein sequence ID" value="CAK7350154.1"/>
    <property type="molecule type" value="Genomic_DNA"/>
</dbReference>
<sequence>PRLTDLTLGHTRNVHSFVPYNPYLLPHQLAPKHTTKATHSSLLPKPKIHHNDLTSQPRNITTKNPTPTSFKTSKPKIN</sequence>
<feature type="compositionally biased region" description="Polar residues" evidence="1">
    <location>
        <begin position="53"/>
        <end position="72"/>
    </location>
</feature>
<protein>
    <submittedName>
        <fullName evidence="2">Uncharacterized protein</fullName>
    </submittedName>
</protein>
<dbReference type="Proteomes" id="UP001314170">
    <property type="component" value="Unassembled WGS sequence"/>
</dbReference>
<evidence type="ECO:0000256" key="1">
    <source>
        <dbReference type="SAM" id="MobiDB-lite"/>
    </source>
</evidence>
<accession>A0AAV1SFB3</accession>
<name>A0AAV1SFB3_9ROSI</name>
<keyword evidence="3" id="KW-1185">Reference proteome</keyword>
<gene>
    <name evidence="2" type="ORF">DCAF_LOCUS22880</name>
</gene>
<feature type="region of interest" description="Disordered" evidence="1">
    <location>
        <begin position="32"/>
        <end position="78"/>
    </location>
</feature>
<evidence type="ECO:0000313" key="2">
    <source>
        <dbReference type="EMBL" id="CAK7350154.1"/>
    </source>
</evidence>
<comment type="caution">
    <text evidence="2">The sequence shown here is derived from an EMBL/GenBank/DDBJ whole genome shotgun (WGS) entry which is preliminary data.</text>
</comment>